<organism evidence="17 18">
    <name type="scientific">Pedobacter hartonius</name>
    <dbReference type="NCBI Taxonomy" id="425514"/>
    <lineage>
        <taxon>Bacteria</taxon>
        <taxon>Pseudomonadati</taxon>
        <taxon>Bacteroidota</taxon>
        <taxon>Sphingobacteriia</taxon>
        <taxon>Sphingobacteriales</taxon>
        <taxon>Sphingobacteriaceae</taxon>
        <taxon>Pedobacter</taxon>
    </lineage>
</organism>
<dbReference type="InterPro" id="IPR029057">
    <property type="entry name" value="PRTase-like"/>
</dbReference>
<evidence type="ECO:0000256" key="2">
    <source>
        <dbReference type="ARBA" id="ARBA00004496"/>
    </source>
</evidence>
<dbReference type="GO" id="GO:0032264">
    <property type="term" value="P:IMP salvage"/>
    <property type="evidence" value="ECO:0007669"/>
    <property type="project" value="UniProtKB-UniPathway"/>
</dbReference>
<keyword evidence="12 15" id="KW-0460">Magnesium</keyword>
<comment type="cofactor">
    <cofactor evidence="1 15">
        <name>Mg(2+)</name>
        <dbReference type="ChEBI" id="CHEBI:18420"/>
    </cofactor>
</comment>
<dbReference type="InterPro" id="IPR000836">
    <property type="entry name" value="PRTase_dom"/>
</dbReference>
<evidence type="ECO:0000256" key="6">
    <source>
        <dbReference type="ARBA" id="ARBA00022490"/>
    </source>
</evidence>
<evidence type="ECO:0000256" key="4">
    <source>
        <dbReference type="ARBA" id="ARBA00008391"/>
    </source>
</evidence>
<dbReference type="OrthoDB" id="9802824at2"/>
<comment type="subcellular location">
    <subcellularLocation>
        <location evidence="2 15">Cytoplasm</location>
    </subcellularLocation>
</comment>
<keyword evidence="7 15" id="KW-0328">Glycosyltransferase</keyword>
<comment type="catalytic activity">
    <reaction evidence="14">
        <text>IMP + diphosphate = hypoxanthine + 5-phospho-alpha-D-ribose 1-diphosphate</text>
        <dbReference type="Rhea" id="RHEA:17973"/>
        <dbReference type="ChEBI" id="CHEBI:17368"/>
        <dbReference type="ChEBI" id="CHEBI:33019"/>
        <dbReference type="ChEBI" id="CHEBI:58017"/>
        <dbReference type="ChEBI" id="CHEBI:58053"/>
        <dbReference type="EC" id="2.4.2.8"/>
    </reaction>
    <physiologicalReaction direction="right-to-left" evidence="14">
        <dbReference type="Rhea" id="RHEA:17975"/>
    </physiologicalReaction>
</comment>
<evidence type="ECO:0000256" key="9">
    <source>
        <dbReference type="ARBA" id="ARBA00022723"/>
    </source>
</evidence>
<keyword evidence="18" id="KW-1185">Reference proteome</keyword>
<feature type="domain" description="Phosphoribosyltransferase" evidence="16">
    <location>
        <begin position="30"/>
        <end position="165"/>
    </location>
</feature>
<evidence type="ECO:0000256" key="12">
    <source>
        <dbReference type="ARBA" id="ARBA00022842"/>
    </source>
</evidence>
<evidence type="ECO:0000256" key="15">
    <source>
        <dbReference type="RuleBase" id="RU364099"/>
    </source>
</evidence>
<dbReference type="Pfam" id="PF00156">
    <property type="entry name" value="Pribosyltran"/>
    <property type="match status" value="1"/>
</dbReference>
<dbReference type="STRING" id="425514.SAMN05443550_10759"/>
<evidence type="ECO:0000256" key="10">
    <source>
        <dbReference type="ARBA" id="ARBA00022726"/>
    </source>
</evidence>
<evidence type="ECO:0000256" key="8">
    <source>
        <dbReference type="ARBA" id="ARBA00022679"/>
    </source>
</evidence>
<name>A0A1H4F7V0_9SPHI</name>
<dbReference type="Proteomes" id="UP000198850">
    <property type="component" value="Unassembled WGS sequence"/>
</dbReference>
<dbReference type="AlphaFoldDB" id="A0A1H4F7V0"/>
<evidence type="ECO:0000256" key="14">
    <source>
        <dbReference type="ARBA" id="ARBA00049402"/>
    </source>
</evidence>
<dbReference type="InterPro" id="IPR005904">
    <property type="entry name" value="Hxn_phspho_trans"/>
</dbReference>
<evidence type="ECO:0000259" key="16">
    <source>
        <dbReference type="Pfam" id="PF00156"/>
    </source>
</evidence>
<dbReference type="Gene3D" id="3.40.50.2020">
    <property type="match status" value="1"/>
</dbReference>
<evidence type="ECO:0000313" key="17">
    <source>
        <dbReference type="EMBL" id="SEA93445.1"/>
    </source>
</evidence>
<dbReference type="GO" id="GO:0005829">
    <property type="term" value="C:cytosol"/>
    <property type="evidence" value="ECO:0007669"/>
    <property type="project" value="TreeGrafter"/>
</dbReference>
<dbReference type="GO" id="GO:0032263">
    <property type="term" value="P:GMP salvage"/>
    <property type="evidence" value="ECO:0007669"/>
    <property type="project" value="TreeGrafter"/>
</dbReference>
<dbReference type="GO" id="GO:0052657">
    <property type="term" value="F:guanine phosphoribosyltransferase activity"/>
    <property type="evidence" value="ECO:0007669"/>
    <property type="project" value="RHEA"/>
</dbReference>
<evidence type="ECO:0000256" key="7">
    <source>
        <dbReference type="ARBA" id="ARBA00022676"/>
    </source>
</evidence>
<keyword evidence="8 15" id="KW-0808">Transferase</keyword>
<sequence>MKNTIEVGDKQFGLFIENDSIAKRTRLIGLEINADYEGRCPVFIGVLNGSFLFMGDLLKEVDLSCEVGFIRVSSYEGTESSGAIKEVFGISNNLKDRDVILVEDIVDTGFTLKFILEKMYQQQPASVRICTLLYKPASIQTPIEELEYIGFEIPNEFVVGYGLDYNGLGRNLKDIYRVSPDHISLP</sequence>
<protein>
    <recommendedName>
        <fullName evidence="5 15">Hypoxanthine phosphoribosyltransferase</fullName>
        <ecNumber evidence="5 15">2.4.2.8</ecNumber>
    </recommendedName>
</protein>
<dbReference type="SUPFAM" id="SSF53271">
    <property type="entry name" value="PRTase-like"/>
    <property type="match status" value="1"/>
</dbReference>
<evidence type="ECO:0000256" key="5">
    <source>
        <dbReference type="ARBA" id="ARBA00011895"/>
    </source>
</evidence>
<dbReference type="GO" id="GO:0000166">
    <property type="term" value="F:nucleotide binding"/>
    <property type="evidence" value="ECO:0007669"/>
    <property type="project" value="UniProtKB-KW"/>
</dbReference>
<dbReference type="GO" id="GO:0000287">
    <property type="term" value="F:magnesium ion binding"/>
    <property type="evidence" value="ECO:0007669"/>
    <property type="project" value="TreeGrafter"/>
</dbReference>
<keyword evidence="6 15" id="KW-0963">Cytoplasm</keyword>
<comment type="similarity">
    <text evidence="4 15">Belongs to the purine/pyrimidine phosphoribosyltransferase family.</text>
</comment>
<dbReference type="NCBIfam" id="TIGR01203">
    <property type="entry name" value="HGPRTase"/>
    <property type="match status" value="1"/>
</dbReference>
<dbReference type="RefSeq" id="WP_090557414.1">
    <property type="nucleotide sequence ID" value="NZ_FNRA01000007.1"/>
</dbReference>
<reference evidence="17 18" key="1">
    <citation type="submission" date="2016-10" db="EMBL/GenBank/DDBJ databases">
        <authorList>
            <person name="de Groot N.N."/>
        </authorList>
    </citation>
    <scope>NUCLEOTIDE SEQUENCE [LARGE SCALE GENOMIC DNA]</scope>
    <source>
        <strain evidence="17 18">DSM 19033</strain>
    </source>
</reference>
<dbReference type="GO" id="GO:0006166">
    <property type="term" value="P:purine ribonucleoside salvage"/>
    <property type="evidence" value="ECO:0007669"/>
    <property type="project" value="UniProtKB-KW"/>
</dbReference>
<dbReference type="GO" id="GO:0006178">
    <property type="term" value="P:guanine salvage"/>
    <property type="evidence" value="ECO:0007669"/>
    <property type="project" value="TreeGrafter"/>
</dbReference>
<evidence type="ECO:0000313" key="18">
    <source>
        <dbReference type="Proteomes" id="UP000198850"/>
    </source>
</evidence>
<dbReference type="InterPro" id="IPR050408">
    <property type="entry name" value="HGPRT"/>
</dbReference>
<keyword evidence="9 15" id="KW-0479">Metal-binding</keyword>
<dbReference type="GO" id="GO:0004422">
    <property type="term" value="F:hypoxanthine phosphoribosyltransferase activity"/>
    <property type="evidence" value="ECO:0007669"/>
    <property type="project" value="InterPro"/>
</dbReference>
<accession>A0A1H4F7V0</accession>
<proteinExistence type="inferred from homology"/>
<dbReference type="EMBL" id="FNRA01000007">
    <property type="protein sequence ID" value="SEA93445.1"/>
    <property type="molecule type" value="Genomic_DNA"/>
</dbReference>
<comment type="pathway">
    <text evidence="3 15">Purine metabolism; IMP biosynthesis via salvage pathway; IMP from hypoxanthine: step 1/1.</text>
</comment>
<dbReference type="PANTHER" id="PTHR43340">
    <property type="entry name" value="HYPOXANTHINE-GUANINE PHOSPHORIBOSYLTRANSFERASE"/>
    <property type="match status" value="1"/>
</dbReference>
<evidence type="ECO:0000256" key="11">
    <source>
        <dbReference type="ARBA" id="ARBA00022741"/>
    </source>
</evidence>
<evidence type="ECO:0000256" key="1">
    <source>
        <dbReference type="ARBA" id="ARBA00001946"/>
    </source>
</evidence>
<dbReference type="CDD" id="cd06223">
    <property type="entry name" value="PRTases_typeI"/>
    <property type="match status" value="1"/>
</dbReference>
<keyword evidence="11 15" id="KW-0547">Nucleotide-binding</keyword>
<evidence type="ECO:0000256" key="3">
    <source>
        <dbReference type="ARBA" id="ARBA00004669"/>
    </source>
</evidence>
<evidence type="ECO:0000256" key="13">
    <source>
        <dbReference type="ARBA" id="ARBA00048811"/>
    </source>
</evidence>
<comment type="catalytic activity">
    <reaction evidence="13">
        <text>GMP + diphosphate = guanine + 5-phospho-alpha-D-ribose 1-diphosphate</text>
        <dbReference type="Rhea" id="RHEA:25424"/>
        <dbReference type="ChEBI" id="CHEBI:16235"/>
        <dbReference type="ChEBI" id="CHEBI:33019"/>
        <dbReference type="ChEBI" id="CHEBI:58017"/>
        <dbReference type="ChEBI" id="CHEBI:58115"/>
        <dbReference type="EC" id="2.4.2.8"/>
    </reaction>
    <physiologicalReaction direction="right-to-left" evidence="13">
        <dbReference type="Rhea" id="RHEA:25426"/>
    </physiologicalReaction>
</comment>
<dbReference type="UniPathway" id="UPA00591">
    <property type="reaction ID" value="UER00648"/>
</dbReference>
<dbReference type="EC" id="2.4.2.8" evidence="5 15"/>
<dbReference type="PANTHER" id="PTHR43340:SF1">
    <property type="entry name" value="HYPOXANTHINE PHOSPHORIBOSYLTRANSFERASE"/>
    <property type="match status" value="1"/>
</dbReference>
<gene>
    <name evidence="17" type="ORF">SAMN05443550_10759</name>
</gene>
<dbReference type="GO" id="GO:0046100">
    <property type="term" value="P:hypoxanthine metabolic process"/>
    <property type="evidence" value="ECO:0007669"/>
    <property type="project" value="TreeGrafter"/>
</dbReference>
<keyword evidence="10 15" id="KW-0660">Purine salvage</keyword>